<dbReference type="InterPro" id="IPR012944">
    <property type="entry name" value="SusD_RagB_dom"/>
</dbReference>
<proteinExistence type="inferred from homology"/>
<dbReference type="InterPro" id="IPR033985">
    <property type="entry name" value="SusD-like_N"/>
</dbReference>
<evidence type="ECO:0000313" key="9">
    <source>
        <dbReference type="Proteomes" id="UP000753961"/>
    </source>
</evidence>
<evidence type="ECO:0000259" key="6">
    <source>
        <dbReference type="Pfam" id="PF07980"/>
    </source>
</evidence>
<name>A0A953HUN6_9BACT</name>
<keyword evidence="9" id="KW-1185">Reference proteome</keyword>
<dbReference type="Pfam" id="PF07980">
    <property type="entry name" value="SusD_RagB"/>
    <property type="match status" value="1"/>
</dbReference>
<evidence type="ECO:0000259" key="7">
    <source>
        <dbReference type="Pfam" id="PF14322"/>
    </source>
</evidence>
<dbReference type="Proteomes" id="UP000753961">
    <property type="component" value="Unassembled WGS sequence"/>
</dbReference>
<evidence type="ECO:0000256" key="4">
    <source>
        <dbReference type="ARBA" id="ARBA00023136"/>
    </source>
</evidence>
<gene>
    <name evidence="8" type="ORF">KUV50_11555</name>
</gene>
<comment type="similarity">
    <text evidence="2">Belongs to the SusD family.</text>
</comment>
<organism evidence="8 9">
    <name type="scientific">Membranihabitans marinus</name>
    <dbReference type="NCBI Taxonomy" id="1227546"/>
    <lineage>
        <taxon>Bacteria</taxon>
        <taxon>Pseudomonadati</taxon>
        <taxon>Bacteroidota</taxon>
        <taxon>Saprospiria</taxon>
        <taxon>Saprospirales</taxon>
        <taxon>Saprospiraceae</taxon>
        <taxon>Membranihabitans</taxon>
    </lineage>
</organism>
<evidence type="ECO:0000256" key="2">
    <source>
        <dbReference type="ARBA" id="ARBA00006275"/>
    </source>
</evidence>
<keyword evidence="4" id="KW-0472">Membrane</keyword>
<feature type="domain" description="SusD-like N-terminal" evidence="7">
    <location>
        <begin position="110"/>
        <end position="231"/>
    </location>
</feature>
<dbReference type="PROSITE" id="PS51257">
    <property type="entry name" value="PROKAR_LIPOPROTEIN"/>
    <property type="match status" value="1"/>
</dbReference>
<evidence type="ECO:0000256" key="5">
    <source>
        <dbReference type="ARBA" id="ARBA00023237"/>
    </source>
</evidence>
<feature type="domain" description="RagB/SusD" evidence="6">
    <location>
        <begin position="318"/>
        <end position="637"/>
    </location>
</feature>
<protein>
    <submittedName>
        <fullName evidence="8">RagB/SusD family nutrient uptake outer membrane protein</fullName>
    </submittedName>
</protein>
<dbReference type="Pfam" id="PF14322">
    <property type="entry name" value="SusD-like_3"/>
    <property type="match status" value="1"/>
</dbReference>
<comment type="caution">
    <text evidence="8">The sequence shown here is derived from an EMBL/GenBank/DDBJ whole genome shotgun (WGS) entry which is preliminary data.</text>
</comment>
<dbReference type="SUPFAM" id="SSF48452">
    <property type="entry name" value="TPR-like"/>
    <property type="match status" value="1"/>
</dbReference>
<evidence type="ECO:0000256" key="3">
    <source>
        <dbReference type="ARBA" id="ARBA00022729"/>
    </source>
</evidence>
<accession>A0A953HUN6</accession>
<dbReference type="RefSeq" id="WP_222580314.1">
    <property type="nucleotide sequence ID" value="NZ_JAHVHU010000010.1"/>
</dbReference>
<reference evidence="8" key="1">
    <citation type="submission" date="2021-06" db="EMBL/GenBank/DDBJ databases">
        <title>44 bacteria genomes isolated from Dapeng, Shenzhen.</title>
        <authorList>
            <person name="Zheng W."/>
            <person name="Yu S."/>
            <person name="Huang Y."/>
        </authorList>
    </citation>
    <scope>NUCLEOTIDE SEQUENCE</scope>
    <source>
        <strain evidence="8">DP5N28-2</strain>
    </source>
</reference>
<evidence type="ECO:0000256" key="1">
    <source>
        <dbReference type="ARBA" id="ARBA00004442"/>
    </source>
</evidence>
<comment type="subcellular location">
    <subcellularLocation>
        <location evidence="1">Cell outer membrane</location>
    </subcellularLocation>
</comment>
<dbReference type="AlphaFoldDB" id="A0A953HUN6"/>
<evidence type="ECO:0000313" key="8">
    <source>
        <dbReference type="EMBL" id="MBY5958775.1"/>
    </source>
</evidence>
<dbReference type="EMBL" id="JAHVHU010000010">
    <property type="protein sequence ID" value="MBY5958775.1"/>
    <property type="molecule type" value="Genomic_DNA"/>
</dbReference>
<dbReference type="GO" id="GO:0009279">
    <property type="term" value="C:cell outer membrane"/>
    <property type="evidence" value="ECO:0007669"/>
    <property type="project" value="UniProtKB-SubCell"/>
</dbReference>
<dbReference type="Gene3D" id="1.25.40.390">
    <property type="match status" value="1"/>
</dbReference>
<keyword evidence="5" id="KW-0998">Cell outer membrane</keyword>
<keyword evidence="3" id="KW-0732">Signal</keyword>
<sequence>MRTHILLFSLAFLFTIGLFSCQTDLLEQKPVDSFNEETLFDDINLVEAFLWQCYDDMGGGREEVLGMREDLLSSSTDELLNIHRAGQINFLKGTLTSDDMGHFGNWRFGFLNWSYMYNSIKNVNTLLSNIDEVPVSNSEEEKLLAQIKAEALFIRAFNYTNLLRSYGGVVLVDKKFELDDDLTAQKRATLNETVDFILMDLEQSISGLPLKNDTEQGRATKGAAAALKSRLLSFVAGELTNGGYAPSNPLVSFQEGNRQQRLEDAKQAAKSIIDQNYGTYALAGSTEDPPENMTEDEVQSYAQVYYDLFMQKGAWNDEVIWGIQYLNKQGNRARNNLYWGPNGYNNWGNNEPLESMVRKFEMKDGRPFEWDRFDEGNMVYREFTNAQLLAEPERNPYVGREPRFYAYVLFDGAPWQERAATNDKIEASYFVDAPGADLLGKGLSEKNNAIDQLEPLITGGYDTRSAANQAWNGTKTGYYLRKMLDIGLNGEQNNNENSWLEFRYAEVLLDYAEACIELGEVQEGLNAVNQIRNRAGLPDRVTNDQAKAREWYRHERMIEMLAEGDRWYMIRKWMIADDAVQNHHPMKVYHFNDGVSMYIHNTDVLADERIWEDRQYWLPISIVELNKAPQLEQNPGYE</sequence>
<dbReference type="InterPro" id="IPR011990">
    <property type="entry name" value="TPR-like_helical_dom_sf"/>
</dbReference>